<dbReference type="EMBL" id="KQ414657">
    <property type="protein sequence ID" value="KOC65812.1"/>
    <property type="molecule type" value="Genomic_DNA"/>
</dbReference>
<gene>
    <name evidence="2" type="ORF">WH47_10274</name>
</gene>
<name>A0A0L7R4K4_9HYME</name>
<organism evidence="2 3">
    <name type="scientific">Habropoda laboriosa</name>
    <dbReference type="NCBI Taxonomy" id="597456"/>
    <lineage>
        <taxon>Eukaryota</taxon>
        <taxon>Metazoa</taxon>
        <taxon>Ecdysozoa</taxon>
        <taxon>Arthropoda</taxon>
        <taxon>Hexapoda</taxon>
        <taxon>Insecta</taxon>
        <taxon>Pterygota</taxon>
        <taxon>Neoptera</taxon>
        <taxon>Endopterygota</taxon>
        <taxon>Hymenoptera</taxon>
        <taxon>Apocrita</taxon>
        <taxon>Aculeata</taxon>
        <taxon>Apoidea</taxon>
        <taxon>Anthophila</taxon>
        <taxon>Apidae</taxon>
        <taxon>Habropoda</taxon>
    </lineage>
</organism>
<reference evidence="2 3" key="1">
    <citation type="submission" date="2015-07" db="EMBL/GenBank/DDBJ databases">
        <title>The genome of Habropoda laboriosa.</title>
        <authorList>
            <person name="Pan H."/>
            <person name="Kapheim K."/>
        </authorList>
    </citation>
    <scope>NUCLEOTIDE SEQUENCE [LARGE SCALE GENOMIC DNA]</scope>
    <source>
        <strain evidence="2">0110345459</strain>
    </source>
</reference>
<accession>A0A0L7R4K4</accession>
<evidence type="ECO:0000256" key="1">
    <source>
        <dbReference type="SAM" id="MobiDB-lite"/>
    </source>
</evidence>
<keyword evidence="3" id="KW-1185">Reference proteome</keyword>
<protein>
    <submittedName>
        <fullName evidence="2">Uncharacterized protein</fullName>
    </submittedName>
</protein>
<evidence type="ECO:0000313" key="3">
    <source>
        <dbReference type="Proteomes" id="UP000053825"/>
    </source>
</evidence>
<feature type="region of interest" description="Disordered" evidence="1">
    <location>
        <begin position="22"/>
        <end position="49"/>
    </location>
</feature>
<sequence>MEQCKRVWQRCITGIRMATSQKASWTPSNPPTHECTENGRPEKERIPFY</sequence>
<dbReference type="AlphaFoldDB" id="A0A0L7R4K4"/>
<dbReference type="Proteomes" id="UP000053825">
    <property type="component" value="Unassembled WGS sequence"/>
</dbReference>
<proteinExistence type="predicted"/>
<feature type="compositionally biased region" description="Basic and acidic residues" evidence="1">
    <location>
        <begin position="34"/>
        <end position="49"/>
    </location>
</feature>
<evidence type="ECO:0000313" key="2">
    <source>
        <dbReference type="EMBL" id="KOC65812.1"/>
    </source>
</evidence>